<dbReference type="InterPro" id="IPR002828">
    <property type="entry name" value="SurE-like_Pase/nucleotidase"/>
</dbReference>
<feature type="binding site" evidence="9">
    <location>
        <position position="56"/>
    </location>
    <ligand>
        <name>a divalent metal cation</name>
        <dbReference type="ChEBI" id="CHEBI:60240"/>
    </ligand>
</feature>
<dbReference type="PANTHER" id="PTHR30457:SF12">
    <property type="entry name" value="5'_3'-NUCLEOTIDASE SURE"/>
    <property type="match status" value="1"/>
</dbReference>
<dbReference type="NCBIfam" id="NF001489">
    <property type="entry name" value="PRK00346.1-3"/>
    <property type="match status" value="1"/>
</dbReference>
<keyword evidence="6 9" id="KW-0479">Metal-binding</keyword>
<evidence type="ECO:0000256" key="6">
    <source>
        <dbReference type="ARBA" id="ARBA00022723"/>
    </source>
</evidence>
<comment type="cofactor">
    <cofactor evidence="2">
        <name>Mg(2+)</name>
        <dbReference type="ChEBI" id="CHEBI:18420"/>
    </cofactor>
</comment>
<dbReference type="EC" id="3.1.3.5" evidence="9"/>
<dbReference type="PATRIC" id="fig|1579979.3.peg.1343"/>
<protein>
    <recommendedName>
        <fullName evidence="9">5'-nucleotidase SurE</fullName>
        <ecNumber evidence="9">3.1.3.5</ecNumber>
    </recommendedName>
    <alternativeName>
        <fullName evidence="9">Nucleoside 5'-monophosphate phosphohydrolase</fullName>
    </alternativeName>
</protein>
<evidence type="ECO:0000256" key="8">
    <source>
        <dbReference type="ARBA" id="ARBA00022801"/>
    </source>
</evidence>
<accession>A0A0K0XVM0</accession>
<feature type="binding site" evidence="9">
    <location>
        <position position="108"/>
    </location>
    <ligand>
        <name>a divalent metal cation</name>
        <dbReference type="ChEBI" id="CHEBI:60240"/>
    </ligand>
</feature>
<evidence type="ECO:0000256" key="5">
    <source>
        <dbReference type="ARBA" id="ARBA00022490"/>
    </source>
</evidence>
<evidence type="ECO:0000256" key="7">
    <source>
        <dbReference type="ARBA" id="ARBA00022741"/>
    </source>
</evidence>
<dbReference type="NCBIfam" id="TIGR00087">
    <property type="entry name" value="surE"/>
    <property type="match status" value="1"/>
</dbReference>
<dbReference type="AlphaFoldDB" id="A0A0K0XVM0"/>
<dbReference type="InterPro" id="IPR030048">
    <property type="entry name" value="SurE"/>
</dbReference>
<dbReference type="GO" id="GO:0008253">
    <property type="term" value="F:5'-nucleotidase activity"/>
    <property type="evidence" value="ECO:0007669"/>
    <property type="project" value="UniProtKB-UniRule"/>
</dbReference>
<evidence type="ECO:0000256" key="9">
    <source>
        <dbReference type="HAMAP-Rule" id="MF_00060"/>
    </source>
</evidence>
<keyword evidence="7 9" id="KW-0547">Nucleotide-binding</keyword>
<dbReference type="Proteomes" id="UP000066624">
    <property type="component" value="Chromosome"/>
</dbReference>
<comment type="function">
    <text evidence="9">Nucleotidase that shows phosphatase activity on nucleoside 5'-monophosphates.</text>
</comment>
<dbReference type="FunFam" id="3.40.1210.10:FF:000001">
    <property type="entry name" value="5'/3'-nucleotidase SurE"/>
    <property type="match status" value="1"/>
</dbReference>
<dbReference type="GO" id="GO:0004309">
    <property type="term" value="F:exopolyphosphatase activity"/>
    <property type="evidence" value="ECO:0007669"/>
    <property type="project" value="TreeGrafter"/>
</dbReference>
<evidence type="ECO:0000256" key="3">
    <source>
        <dbReference type="ARBA" id="ARBA00004496"/>
    </source>
</evidence>
<keyword evidence="5 9" id="KW-0963">Cytoplasm</keyword>
<dbReference type="KEGG" id="wma:WM2015_1309"/>
<comment type="similarity">
    <text evidence="4 9">Belongs to the SurE nucleotidase family.</text>
</comment>
<dbReference type="STRING" id="1579979.WM2015_1309"/>
<keyword evidence="8 9" id="KW-0378">Hydrolase</keyword>
<organism evidence="11 12">
    <name type="scientific">Wenzhouxiangella marina</name>
    <dbReference type="NCBI Taxonomy" id="1579979"/>
    <lineage>
        <taxon>Bacteria</taxon>
        <taxon>Pseudomonadati</taxon>
        <taxon>Pseudomonadota</taxon>
        <taxon>Gammaproteobacteria</taxon>
        <taxon>Chromatiales</taxon>
        <taxon>Wenzhouxiangellaceae</taxon>
        <taxon>Wenzhouxiangella</taxon>
    </lineage>
</organism>
<dbReference type="GO" id="GO:0046872">
    <property type="term" value="F:metal ion binding"/>
    <property type="evidence" value="ECO:0007669"/>
    <property type="project" value="UniProtKB-UniRule"/>
</dbReference>
<comment type="catalytic activity">
    <reaction evidence="1 9">
        <text>a ribonucleoside 5'-phosphate + H2O = a ribonucleoside + phosphate</text>
        <dbReference type="Rhea" id="RHEA:12484"/>
        <dbReference type="ChEBI" id="CHEBI:15377"/>
        <dbReference type="ChEBI" id="CHEBI:18254"/>
        <dbReference type="ChEBI" id="CHEBI:43474"/>
        <dbReference type="ChEBI" id="CHEBI:58043"/>
        <dbReference type="EC" id="3.1.3.5"/>
    </reaction>
</comment>
<proteinExistence type="inferred from homology"/>
<evidence type="ECO:0000259" key="10">
    <source>
        <dbReference type="Pfam" id="PF01975"/>
    </source>
</evidence>
<gene>
    <name evidence="9" type="primary">surE</name>
    <name evidence="11" type="ORF">WM2015_1309</name>
</gene>
<evidence type="ECO:0000256" key="4">
    <source>
        <dbReference type="ARBA" id="ARBA00011062"/>
    </source>
</evidence>
<dbReference type="GO" id="GO:0000166">
    <property type="term" value="F:nucleotide binding"/>
    <property type="evidence" value="ECO:0007669"/>
    <property type="project" value="UniProtKB-KW"/>
</dbReference>
<keyword evidence="12" id="KW-1185">Reference proteome</keyword>
<dbReference type="PANTHER" id="PTHR30457">
    <property type="entry name" value="5'-NUCLEOTIDASE SURE"/>
    <property type="match status" value="1"/>
</dbReference>
<feature type="binding site" evidence="9">
    <location>
        <position position="24"/>
    </location>
    <ligand>
        <name>a divalent metal cation</name>
        <dbReference type="ChEBI" id="CHEBI:60240"/>
    </ligand>
</feature>
<dbReference type="Pfam" id="PF01975">
    <property type="entry name" value="SurE"/>
    <property type="match status" value="1"/>
</dbReference>
<comment type="subcellular location">
    <subcellularLocation>
        <location evidence="3 9">Cytoplasm</location>
    </subcellularLocation>
</comment>
<dbReference type="Gene3D" id="3.40.1210.10">
    <property type="entry name" value="Survival protein SurE-like phosphatase/nucleotidase"/>
    <property type="match status" value="1"/>
</dbReference>
<evidence type="ECO:0000313" key="11">
    <source>
        <dbReference type="EMBL" id="AKS41682.1"/>
    </source>
</evidence>
<dbReference type="InterPro" id="IPR036523">
    <property type="entry name" value="SurE-like_sf"/>
</dbReference>
<dbReference type="GO" id="GO:0008254">
    <property type="term" value="F:3'-nucleotidase activity"/>
    <property type="evidence" value="ECO:0007669"/>
    <property type="project" value="TreeGrafter"/>
</dbReference>
<sequence length="275" mass="29805">MPGFLYSYVLIPANSSMHILISNDDGLYAPGIRLLSEGLAKHCDRVTVVAPDRDRSGASNSLTLDQPIRVERQGEGVYKVYGTPTDCVHVAITGVLEAEPDMVVSGINAGANMGDDVLYSGTVAAAMEGRFLGLPAMAVSLSYGREGPRHYESAARAATILMRRLVAEPLPADTILNVNVPDLPWEEIKGFETTRLGHRHRSENVIPLEDPRGRPFYWIGPPGGEQDNGPGTDFNAVRKGYVSVTPIHVDLTRYQALDQVSHWIEALNGEGAGEE</sequence>
<evidence type="ECO:0000313" key="12">
    <source>
        <dbReference type="Proteomes" id="UP000066624"/>
    </source>
</evidence>
<dbReference type="SUPFAM" id="SSF64167">
    <property type="entry name" value="SurE-like"/>
    <property type="match status" value="1"/>
</dbReference>
<dbReference type="NCBIfam" id="NF001490">
    <property type="entry name" value="PRK00346.1-4"/>
    <property type="match status" value="1"/>
</dbReference>
<dbReference type="EMBL" id="CP012154">
    <property type="protein sequence ID" value="AKS41682.1"/>
    <property type="molecule type" value="Genomic_DNA"/>
</dbReference>
<feature type="binding site" evidence="9">
    <location>
        <position position="25"/>
    </location>
    <ligand>
        <name>a divalent metal cation</name>
        <dbReference type="ChEBI" id="CHEBI:60240"/>
    </ligand>
</feature>
<comment type="cofactor">
    <cofactor evidence="9">
        <name>a divalent metal cation</name>
        <dbReference type="ChEBI" id="CHEBI:60240"/>
    </cofactor>
    <text evidence="9">Binds 1 divalent metal cation per subunit.</text>
</comment>
<reference evidence="12" key="1">
    <citation type="submission" date="2015-07" db="EMBL/GenBank/DDBJ databases">
        <authorList>
            <person name="Kim K.M."/>
        </authorList>
    </citation>
    <scope>NUCLEOTIDE SEQUENCE [LARGE SCALE GENOMIC DNA]</scope>
    <source>
        <strain evidence="12">KCTC 42284</strain>
    </source>
</reference>
<name>A0A0K0XVM0_9GAMM</name>
<dbReference type="HAMAP" id="MF_00060">
    <property type="entry name" value="SurE"/>
    <property type="match status" value="1"/>
</dbReference>
<dbReference type="GO" id="GO:0005737">
    <property type="term" value="C:cytoplasm"/>
    <property type="evidence" value="ECO:0007669"/>
    <property type="project" value="UniProtKB-SubCell"/>
</dbReference>
<feature type="domain" description="Survival protein SurE-like phosphatase/nucleotidase" evidence="10">
    <location>
        <begin position="19"/>
        <end position="202"/>
    </location>
</feature>
<evidence type="ECO:0000256" key="1">
    <source>
        <dbReference type="ARBA" id="ARBA00000815"/>
    </source>
</evidence>
<evidence type="ECO:0000256" key="2">
    <source>
        <dbReference type="ARBA" id="ARBA00001946"/>
    </source>
</evidence>